<comment type="caution">
    <text evidence="1">The sequence shown here is derived from an EMBL/GenBank/DDBJ whole genome shotgun (WGS) entry which is preliminary data.</text>
</comment>
<protein>
    <submittedName>
        <fullName evidence="1">Uncharacterized protein</fullName>
    </submittedName>
</protein>
<sequence>MFRSRKGSKRSVSSPTPYYTFYYDTGYSDEEELEEQVLRNTVNSEALMTAFHQNQPGNNGNKSMEQVKERLWEDHFLEFGRGVHMFRTEKIQRLVAMGIPESLRGELWMTLSDASSELESHQGYYTNLVQKSMGQSSLATEEIERDLHRSLPDHPAFQNPTGIAALRRVLTAYAHRNPKIGYCQVET</sequence>
<dbReference type="Proteomes" id="UP000793456">
    <property type="component" value="Chromosome XIX"/>
</dbReference>
<name>A0ACD3QHU0_LARCR</name>
<organism evidence="1 2">
    <name type="scientific">Larimichthys crocea</name>
    <name type="common">Large yellow croaker</name>
    <name type="synonym">Pseudosciaena crocea</name>
    <dbReference type="NCBI Taxonomy" id="215358"/>
    <lineage>
        <taxon>Eukaryota</taxon>
        <taxon>Metazoa</taxon>
        <taxon>Chordata</taxon>
        <taxon>Craniata</taxon>
        <taxon>Vertebrata</taxon>
        <taxon>Euteleostomi</taxon>
        <taxon>Actinopterygii</taxon>
        <taxon>Neopterygii</taxon>
        <taxon>Teleostei</taxon>
        <taxon>Neoteleostei</taxon>
        <taxon>Acanthomorphata</taxon>
        <taxon>Eupercaria</taxon>
        <taxon>Sciaenidae</taxon>
        <taxon>Larimichthys</taxon>
    </lineage>
</organism>
<accession>A0ACD3QHU0</accession>
<reference evidence="1" key="1">
    <citation type="submission" date="2018-11" db="EMBL/GenBank/DDBJ databases">
        <title>The sequence and de novo assembly of Larimichthys crocea genome using PacBio and Hi-C technologies.</title>
        <authorList>
            <person name="Xu P."/>
            <person name="Chen B."/>
            <person name="Zhou Z."/>
            <person name="Ke Q."/>
            <person name="Wu Y."/>
            <person name="Bai H."/>
            <person name="Pu F."/>
        </authorList>
    </citation>
    <scope>NUCLEOTIDE SEQUENCE</scope>
    <source>
        <tissue evidence="1">Muscle</tissue>
    </source>
</reference>
<gene>
    <name evidence="1" type="ORF">E3U43_016561</name>
</gene>
<evidence type="ECO:0000313" key="2">
    <source>
        <dbReference type="Proteomes" id="UP000793456"/>
    </source>
</evidence>
<dbReference type="EMBL" id="CM011692">
    <property type="protein sequence ID" value="TMS06802.1"/>
    <property type="molecule type" value="Genomic_DNA"/>
</dbReference>
<keyword evidence="2" id="KW-1185">Reference proteome</keyword>
<proteinExistence type="predicted"/>
<evidence type="ECO:0000313" key="1">
    <source>
        <dbReference type="EMBL" id="TMS06802.1"/>
    </source>
</evidence>